<comment type="caution">
    <text evidence="2">The sequence shown here is derived from an EMBL/GenBank/DDBJ whole genome shotgun (WGS) entry which is preliminary data.</text>
</comment>
<accession>A0A5J9T594</accession>
<reference evidence="2 3" key="1">
    <citation type="journal article" date="2019" name="Sci. Rep.">
        <title>A high-quality genome of Eragrostis curvula grass provides insights into Poaceae evolution and supports new strategies to enhance forage quality.</title>
        <authorList>
            <person name="Carballo J."/>
            <person name="Santos B.A.C.M."/>
            <person name="Zappacosta D."/>
            <person name="Garbus I."/>
            <person name="Selva J.P."/>
            <person name="Gallo C.A."/>
            <person name="Diaz A."/>
            <person name="Albertini E."/>
            <person name="Caccamo M."/>
            <person name="Echenique V."/>
        </authorList>
    </citation>
    <scope>NUCLEOTIDE SEQUENCE [LARGE SCALE GENOMIC DNA]</scope>
    <source>
        <strain evidence="3">cv. Victoria</strain>
        <tissue evidence="2">Leaf</tissue>
    </source>
</reference>
<dbReference type="Proteomes" id="UP000324897">
    <property type="component" value="Unassembled WGS sequence"/>
</dbReference>
<dbReference type="EMBL" id="RWGY01000051">
    <property type="protein sequence ID" value="TVU06502.1"/>
    <property type="molecule type" value="Genomic_DNA"/>
</dbReference>
<evidence type="ECO:0000313" key="2">
    <source>
        <dbReference type="EMBL" id="TVU06502.1"/>
    </source>
</evidence>
<organism evidence="2 3">
    <name type="scientific">Eragrostis curvula</name>
    <name type="common">weeping love grass</name>
    <dbReference type="NCBI Taxonomy" id="38414"/>
    <lineage>
        <taxon>Eukaryota</taxon>
        <taxon>Viridiplantae</taxon>
        <taxon>Streptophyta</taxon>
        <taxon>Embryophyta</taxon>
        <taxon>Tracheophyta</taxon>
        <taxon>Spermatophyta</taxon>
        <taxon>Magnoliopsida</taxon>
        <taxon>Liliopsida</taxon>
        <taxon>Poales</taxon>
        <taxon>Poaceae</taxon>
        <taxon>PACMAD clade</taxon>
        <taxon>Chloridoideae</taxon>
        <taxon>Eragrostideae</taxon>
        <taxon>Eragrostidinae</taxon>
        <taxon>Eragrostis</taxon>
    </lineage>
</organism>
<keyword evidence="3" id="KW-1185">Reference proteome</keyword>
<dbReference type="AlphaFoldDB" id="A0A5J9T594"/>
<feature type="non-terminal residue" evidence="2">
    <location>
        <position position="1"/>
    </location>
</feature>
<name>A0A5J9T594_9POAL</name>
<feature type="compositionally biased region" description="Basic and acidic residues" evidence="1">
    <location>
        <begin position="50"/>
        <end position="61"/>
    </location>
</feature>
<evidence type="ECO:0000256" key="1">
    <source>
        <dbReference type="SAM" id="MobiDB-lite"/>
    </source>
</evidence>
<proteinExistence type="predicted"/>
<evidence type="ECO:0000313" key="3">
    <source>
        <dbReference type="Proteomes" id="UP000324897"/>
    </source>
</evidence>
<protein>
    <submittedName>
        <fullName evidence="2">Uncharacterized protein</fullName>
    </submittedName>
</protein>
<dbReference type="Gramene" id="TVU06502">
    <property type="protein sequence ID" value="TVU06502"/>
    <property type="gene ID" value="EJB05_49722"/>
</dbReference>
<feature type="region of interest" description="Disordered" evidence="1">
    <location>
        <begin position="45"/>
        <end position="78"/>
    </location>
</feature>
<sequence>MTREDEGGGWCRILVTRRREHAVLARIEEVVHEIASVEVVAGLPRRVPSHPHDPHRPDRRPNSRLRRPTPRGITSGERRQRWALRSYRVKRRYDSPTASVNHRGAEMIRAVMRTTLSGAAQQRQRRPAAAATSTTRRPVNLLCHLYLRLSEWGCRSLVRFGSRSLLYFLLGRWQLLPACRGVPESDERALVILLVLLDVLAMQDSC</sequence>
<gene>
    <name evidence="2" type="ORF">EJB05_49722</name>
</gene>